<dbReference type="InterPro" id="IPR002213">
    <property type="entry name" value="UDP_glucos_trans"/>
</dbReference>
<proteinExistence type="predicted"/>
<reference evidence="2 3" key="1">
    <citation type="submission" date="2019-01" db="EMBL/GenBank/DDBJ databases">
        <title>Agromyces.</title>
        <authorList>
            <person name="Li J."/>
        </authorList>
    </citation>
    <scope>NUCLEOTIDE SEQUENCE [LARGE SCALE GENOMIC DNA]</scope>
    <source>
        <strain evidence="2 3">DSM 15934</strain>
    </source>
</reference>
<protein>
    <submittedName>
        <fullName evidence="2">Glycosyltransferase</fullName>
    </submittedName>
</protein>
<dbReference type="OrthoDB" id="6620093at2"/>
<dbReference type="PANTHER" id="PTHR21015">
    <property type="entry name" value="UDP-N-ACETYLGLUCOSAMINE--N-ACETYLMURAMYL-(PENTAPEPTIDE) PYROPHOSPHORYL-UNDECAPRENOL N-ACETYLGLUCOSAMINE TRANSFERASE 1"/>
    <property type="match status" value="1"/>
</dbReference>
<feature type="domain" description="Erythromycin biosynthesis protein CIII-like C-terminal" evidence="1">
    <location>
        <begin position="308"/>
        <end position="401"/>
    </location>
</feature>
<dbReference type="GO" id="GO:0016758">
    <property type="term" value="F:hexosyltransferase activity"/>
    <property type="evidence" value="ECO:0007669"/>
    <property type="project" value="UniProtKB-ARBA"/>
</dbReference>
<sequence>MKILIATMPFAGHFNPLTGVAARLLDRGHEVAWYTAPSFVHKVERLGVPALPYRRAIEVTDENIGELYPERARLRGPERLAFDFDKVFAAPVRDHFLDLQEIREEYPFELLVCDSAFFASALVARALDVPVYAINPGPSVHPEGDVPPPFFGLRPARGPIGRVRDRIVWRLVLGSLKRGLTSFNEAFAVAGLPAVERRDVFLIVEQTARRVFQSGIPETDFPRPEAPPNTVYVGALLPQKTDAAAPLDPRIAAWNGKVVVVSQGTVDNRDPSKLIAPTIEALAGGDTLVVAVTAGSGTAELRRRYPLPSVIIEDFIDFHQLFQHADVFVCNGGHGSVMLALQYRVPLLLAGTREGKNDINARLAYNGVAVDLRTERPSPRRIAAGVARVLADRGLQERARETGAILDGYDSLGLIEAALAEDFPRVPGQHKEST</sequence>
<dbReference type="PANTHER" id="PTHR21015:SF22">
    <property type="entry name" value="GLYCOSYLTRANSFERASE"/>
    <property type="match status" value="1"/>
</dbReference>
<gene>
    <name evidence="2" type="ORF">ESP51_02135</name>
</gene>
<dbReference type="AlphaFoldDB" id="A0A4Q2L630"/>
<organism evidence="2 3">
    <name type="scientific">Agromyces albus</name>
    <dbReference type="NCBI Taxonomy" id="205332"/>
    <lineage>
        <taxon>Bacteria</taxon>
        <taxon>Bacillati</taxon>
        <taxon>Actinomycetota</taxon>
        <taxon>Actinomycetes</taxon>
        <taxon>Micrococcales</taxon>
        <taxon>Microbacteriaceae</taxon>
        <taxon>Agromyces</taxon>
    </lineage>
</organism>
<keyword evidence="2" id="KW-0808">Transferase</keyword>
<dbReference type="RefSeq" id="WP_129519224.1">
    <property type="nucleotide sequence ID" value="NZ_SDPN01000002.1"/>
</dbReference>
<keyword evidence="3" id="KW-1185">Reference proteome</keyword>
<dbReference type="Gene3D" id="3.40.50.2000">
    <property type="entry name" value="Glycogen Phosphorylase B"/>
    <property type="match status" value="2"/>
</dbReference>
<dbReference type="GO" id="GO:0008194">
    <property type="term" value="F:UDP-glycosyltransferase activity"/>
    <property type="evidence" value="ECO:0007669"/>
    <property type="project" value="InterPro"/>
</dbReference>
<dbReference type="Pfam" id="PF06722">
    <property type="entry name" value="EryCIII-like_C"/>
    <property type="match status" value="1"/>
</dbReference>
<evidence type="ECO:0000313" key="3">
    <source>
        <dbReference type="Proteomes" id="UP000293865"/>
    </source>
</evidence>
<evidence type="ECO:0000313" key="2">
    <source>
        <dbReference type="EMBL" id="RXZ73037.1"/>
    </source>
</evidence>
<dbReference type="SUPFAM" id="SSF53756">
    <property type="entry name" value="UDP-Glycosyltransferase/glycogen phosphorylase"/>
    <property type="match status" value="1"/>
</dbReference>
<accession>A0A4Q2L630</accession>
<dbReference type="EMBL" id="SDPN01000002">
    <property type="protein sequence ID" value="RXZ73037.1"/>
    <property type="molecule type" value="Genomic_DNA"/>
</dbReference>
<dbReference type="Proteomes" id="UP000293865">
    <property type="component" value="Unassembled WGS sequence"/>
</dbReference>
<name>A0A4Q2L630_9MICO</name>
<dbReference type="InterPro" id="IPR010610">
    <property type="entry name" value="EryCIII-like_C"/>
</dbReference>
<evidence type="ECO:0000259" key="1">
    <source>
        <dbReference type="Pfam" id="PF06722"/>
    </source>
</evidence>
<dbReference type="CDD" id="cd03784">
    <property type="entry name" value="GT1_Gtf-like"/>
    <property type="match status" value="1"/>
</dbReference>
<comment type="caution">
    <text evidence="2">The sequence shown here is derived from an EMBL/GenBank/DDBJ whole genome shotgun (WGS) entry which is preliminary data.</text>
</comment>